<accession>A0A9D1NED6</accession>
<evidence type="ECO:0000313" key="3">
    <source>
        <dbReference type="EMBL" id="HIV01515.1"/>
    </source>
</evidence>
<keyword evidence="1" id="KW-0175">Coiled coil</keyword>
<evidence type="ECO:0000256" key="2">
    <source>
        <dbReference type="SAM" id="SignalP"/>
    </source>
</evidence>
<keyword evidence="2" id="KW-0732">Signal</keyword>
<dbReference type="EMBL" id="DVOJ01000011">
    <property type="protein sequence ID" value="HIV01515.1"/>
    <property type="molecule type" value="Genomic_DNA"/>
</dbReference>
<evidence type="ECO:0000256" key="1">
    <source>
        <dbReference type="SAM" id="Coils"/>
    </source>
</evidence>
<comment type="caution">
    <text evidence="3">The sequence shown here is derived from an EMBL/GenBank/DDBJ whole genome shotgun (WGS) entry which is preliminary data.</text>
</comment>
<gene>
    <name evidence="3" type="ORF">IAA62_03065</name>
</gene>
<feature type="coiled-coil region" evidence="1">
    <location>
        <begin position="245"/>
        <end position="276"/>
    </location>
</feature>
<dbReference type="Proteomes" id="UP000886861">
    <property type="component" value="Unassembled WGS sequence"/>
</dbReference>
<evidence type="ECO:0000313" key="4">
    <source>
        <dbReference type="Proteomes" id="UP000886861"/>
    </source>
</evidence>
<proteinExistence type="predicted"/>
<evidence type="ECO:0008006" key="5">
    <source>
        <dbReference type="Google" id="ProtNLM"/>
    </source>
</evidence>
<protein>
    <recommendedName>
        <fullName evidence="5">Lipoprotein</fullName>
    </recommendedName>
</protein>
<name>A0A9D1NED6_9FIRM</name>
<organism evidence="3 4">
    <name type="scientific">Candidatus Caccopulliclostridium gallistercoris</name>
    <dbReference type="NCBI Taxonomy" id="2840719"/>
    <lineage>
        <taxon>Bacteria</taxon>
        <taxon>Bacillati</taxon>
        <taxon>Bacillota</taxon>
        <taxon>Clostridia</taxon>
        <taxon>Candidatus Caccopulliclostridium</taxon>
    </lineage>
</organism>
<dbReference type="AlphaFoldDB" id="A0A9D1NED6"/>
<reference evidence="3" key="2">
    <citation type="journal article" date="2021" name="PeerJ">
        <title>Extensive microbial diversity within the chicken gut microbiome revealed by metagenomics and culture.</title>
        <authorList>
            <person name="Gilroy R."/>
            <person name="Ravi A."/>
            <person name="Getino M."/>
            <person name="Pursley I."/>
            <person name="Horton D.L."/>
            <person name="Alikhan N.F."/>
            <person name="Baker D."/>
            <person name="Gharbi K."/>
            <person name="Hall N."/>
            <person name="Watson M."/>
            <person name="Adriaenssens E.M."/>
            <person name="Foster-Nyarko E."/>
            <person name="Jarju S."/>
            <person name="Secka A."/>
            <person name="Antonio M."/>
            <person name="Oren A."/>
            <person name="Chaudhuri R.R."/>
            <person name="La Ragione R."/>
            <person name="Hildebrand F."/>
            <person name="Pallen M.J."/>
        </authorList>
    </citation>
    <scope>NUCLEOTIDE SEQUENCE</scope>
    <source>
        <strain evidence="3">CHK186-9395</strain>
    </source>
</reference>
<dbReference type="PROSITE" id="PS51257">
    <property type="entry name" value="PROKAR_LIPOPROTEIN"/>
    <property type="match status" value="1"/>
</dbReference>
<feature type="signal peptide" evidence="2">
    <location>
        <begin position="1"/>
        <end position="22"/>
    </location>
</feature>
<reference evidence="3" key="1">
    <citation type="submission" date="2020-10" db="EMBL/GenBank/DDBJ databases">
        <authorList>
            <person name="Gilroy R."/>
        </authorList>
    </citation>
    <scope>NUCLEOTIDE SEQUENCE</scope>
    <source>
        <strain evidence="3">CHK186-9395</strain>
    </source>
</reference>
<feature type="chain" id="PRO_5039630853" description="Lipoprotein" evidence="2">
    <location>
        <begin position="23"/>
        <end position="303"/>
    </location>
</feature>
<sequence length="303" mass="34441">MKKSFISLGIAGTMLATALAFTGCGEPQSTTMSVNDIYAMSMVTGVNFLTENQPSSANQFSVNLTSESKQTILTYVDMFDNVLNNGGIHPVITDVTSEEQNFQDYSKKMSITLGQDTYTMYYNETVKGTEVEYDDNETETETESVLQGIVVLENSTFNVIGGRELETEEENGVTETETKVKLIISEEELKIPTNDEFDDIKFNAINSYVKIEQEIENNEIGYKYTTKLNGEEKSTSIGFENQRGKETLEIEIEENNNEIEYEIKKIENNKFKVELENNYEDLDMFIEYIEGAWKFTNRNGEEL</sequence>